<gene>
    <name evidence="2" type="ORF">NDU88_004976</name>
</gene>
<name>A0AAV7PFJ8_PLEWA</name>
<evidence type="ECO:0000313" key="2">
    <source>
        <dbReference type="EMBL" id="KAJ1126569.1"/>
    </source>
</evidence>
<keyword evidence="3" id="KW-1185">Reference proteome</keyword>
<evidence type="ECO:0000313" key="3">
    <source>
        <dbReference type="Proteomes" id="UP001066276"/>
    </source>
</evidence>
<feature type="region of interest" description="Disordered" evidence="1">
    <location>
        <begin position="42"/>
        <end position="74"/>
    </location>
</feature>
<evidence type="ECO:0000256" key="1">
    <source>
        <dbReference type="SAM" id="MobiDB-lite"/>
    </source>
</evidence>
<comment type="caution">
    <text evidence="2">The sequence shown here is derived from an EMBL/GenBank/DDBJ whole genome shotgun (WGS) entry which is preliminary data.</text>
</comment>
<protein>
    <submittedName>
        <fullName evidence="2">Uncharacterized protein</fullName>
    </submittedName>
</protein>
<dbReference type="EMBL" id="JANPWB010000011">
    <property type="protein sequence ID" value="KAJ1126569.1"/>
    <property type="molecule type" value="Genomic_DNA"/>
</dbReference>
<sequence>MKEHQLIATKSAASIERCCELKTAAAGHVVFRFTPLRAAKQERLKPKRGVDQTLLQAENNSRGDSRVQGLTHCN</sequence>
<organism evidence="2 3">
    <name type="scientific">Pleurodeles waltl</name>
    <name type="common">Iberian ribbed newt</name>
    <dbReference type="NCBI Taxonomy" id="8319"/>
    <lineage>
        <taxon>Eukaryota</taxon>
        <taxon>Metazoa</taxon>
        <taxon>Chordata</taxon>
        <taxon>Craniata</taxon>
        <taxon>Vertebrata</taxon>
        <taxon>Euteleostomi</taxon>
        <taxon>Amphibia</taxon>
        <taxon>Batrachia</taxon>
        <taxon>Caudata</taxon>
        <taxon>Salamandroidea</taxon>
        <taxon>Salamandridae</taxon>
        <taxon>Pleurodelinae</taxon>
        <taxon>Pleurodeles</taxon>
    </lineage>
</organism>
<proteinExistence type="predicted"/>
<dbReference type="AlphaFoldDB" id="A0AAV7PFJ8"/>
<dbReference type="Proteomes" id="UP001066276">
    <property type="component" value="Chromosome 7"/>
</dbReference>
<accession>A0AAV7PFJ8</accession>
<feature type="compositionally biased region" description="Polar residues" evidence="1">
    <location>
        <begin position="53"/>
        <end position="62"/>
    </location>
</feature>
<reference evidence="2" key="1">
    <citation type="journal article" date="2022" name="bioRxiv">
        <title>Sequencing and chromosome-scale assembly of the giantPleurodeles waltlgenome.</title>
        <authorList>
            <person name="Brown T."/>
            <person name="Elewa A."/>
            <person name="Iarovenko S."/>
            <person name="Subramanian E."/>
            <person name="Araus A.J."/>
            <person name="Petzold A."/>
            <person name="Susuki M."/>
            <person name="Suzuki K.-i.T."/>
            <person name="Hayashi T."/>
            <person name="Toyoda A."/>
            <person name="Oliveira C."/>
            <person name="Osipova E."/>
            <person name="Leigh N.D."/>
            <person name="Simon A."/>
            <person name="Yun M.H."/>
        </authorList>
    </citation>
    <scope>NUCLEOTIDE SEQUENCE</scope>
    <source>
        <strain evidence="2">20211129_DDA</strain>
        <tissue evidence="2">Liver</tissue>
    </source>
</reference>